<proteinExistence type="predicted"/>
<reference evidence="2" key="1">
    <citation type="submission" date="2022-11" db="UniProtKB">
        <authorList>
            <consortium name="WormBaseParasite"/>
        </authorList>
    </citation>
    <scope>IDENTIFICATION</scope>
</reference>
<dbReference type="WBParaSite" id="PSU_v2.g21077.t1">
    <property type="protein sequence ID" value="PSU_v2.g21077.t1"/>
    <property type="gene ID" value="PSU_v2.g21077"/>
</dbReference>
<evidence type="ECO:0000313" key="2">
    <source>
        <dbReference type="WBParaSite" id="PSU_v2.g21077.t1"/>
    </source>
</evidence>
<name>A0A914YN97_9BILA</name>
<protein>
    <submittedName>
        <fullName evidence="2">Uncharacterized protein</fullName>
    </submittedName>
</protein>
<dbReference type="Proteomes" id="UP000887577">
    <property type="component" value="Unplaced"/>
</dbReference>
<organism evidence="1 2">
    <name type="scientific">Panagrolaimus superbus</name>
    <dbReference type="NCBI Taxonomy" id="310955"/>
    <lineage>
        <taxon>Eukaryota</taxon>
        <taxon>Metazoa</taxon>
        <taxon>Ecdysozoa</taxon>
        <taxon>Nematoda</taxon>
        <taxon>Chromadorea</taxon>
        <taxon>Rhabditida</taxon>
        <taxon>Tylenchina</taxon>
        <taxon>Panagrolaimomorpha</taxon>
        <taxon>Panagrolaimoidea</taxon>
        <taxon>Panagrolaimidae</taxon>
        <taxon>Panagrolaimus</taxon>
    </lineage>
</organism>
<sequence>MTDNQTVVDPGFCSDYFGEGSVEAKEEEKEIEEEPNGFDELSSQIKQVGKWSPDLTLAYPLTFSDKDVIFGVDGGAVLNGEKADAQRPKLSNITIIRDQVSVTLFL</sequence>
<keyword evidence="1" id="KW-1185">Reference proteome</keyword>
<accession>A0A914YN97</accession>
<dbReference type="AlphaFoldDB" id="A0A914YN97"/>
<evidence type="ECO:0000313" key="1">
    <source>
        <dbReference type="Proteomes" id="UP000887577"/>
    </source>
</evidence>